<proteinExistence type="predicted"/>
<dbReference type="EMBL" id="DRMS01000005">
    <property type="protein sequence ID" value="HFC91198.1"/>
    <property type="molecule type" value="Genomic_DNA"/>
</dbReference>
<gene>
    <name evidence="2" type="ORF">ENJ51_00130</name>
</gene>
<dbReference type="AlphaFoldDB" id="A0A7V2T0N3"/>
<accession>A0A7V2T0N3</accession>
<feature type="domain" description="Transglutaminase-like" evidence="1">
    <location>
        <begin position="22"/>
        <end position="126"/>
    </location>
</feature>
<organism evidence="2">
    <name type="scientific">Leucothrix mucor</name>
    <dbReference type="NCBI Taxonomy" id="45248"/>
    <lineage>
        <taxon>Bacteria</taxon>
        <taxon>Pseudomonadati</taxon>
        <taxon>Pseudomonadota</taxon>
        <taxon>Gammaproteobacteria</taxon>
        <taxon>Thiotrichales</taxon>
        <taxon>Thiotrichaceae</taxon>
        <taxon>Leucothrix</taxon>
    </lineage>
</organism>
<dbReference type="Pfam" id="PF01841">
    <property type="entry name" value="Transglut_core"/>
    <property type="match status" value="1"/>
</dbReference>
<dbReference type="Gene3D" id="3.10.620.30">
    <property type="match status" value="1"/>
</dbReference>
<sequence length="199" mass="22578">MNKYLQSTQLIDWKTPNINIKAQQLTKGLNSPLEIAKACFIYVRDEIKHSNDYQLNPITCKASDVLEYKTGYCYAKSHLLAALLRANNIPAGLCYQRLTVTDKPPFCLHGLNAVYLEDFGWYRIDARGNKAGISAQFTPPQEQLAYPIMTKGEADLPEVWAEPLPMVIEVLESFNTYRQVAENLPDIELYSRSISKLDS</sequence>
<dbReference type="InterPro" id="IPR002931">
    <property type="entry name" value="Transglutaminase-like"/>
</dbReference>
<dbReference type="PANTHER" id="PTHR33490:SF3">
    <property type="entry name" value="CONSERVED INTEGRAL MEMBRANE PROTEIN"/>
    <property type="match status" value="1"/>
</dbReference>
<dbReference type="Proteomes" id="UP000885750">
    <property type="component" value="Unassembled WGS sequence"/>
</dbReference>
<evidence type="ECO:0000313" key="2">
    <source>
        <dbReference type="EMBL" id="HFC91198.1"/>
    </source>
</evidence>
<protein>
    <submittedName>
        <fullName evidence="2">Transglutaminase family protein</fullName>
    </submittedName>
</protein>
<dbReference type="InterPro" id="IPR038765">
    <property type="entry name" value="Papain-like_cys_pep_sf"/>
</dbReference>
<dbReference type="SUPFAM" id="SSF54001">
    <property type="entry name" value="Cysteine proteinases"/>
    <property type="match status" value="1"/>
</dbReference>
<reference evidence="2" key="1">
    <citation type="journal article" date="2020" name="mSystems">
        <title>Genome- and Community-Level Interaction Insights into Carbon Utilization and Element Cycling Functions of Hydrothermarchaeota in Hydrothermal Sediment.</title>
        <authorList>
            <person name="Zhou Z."/>
            <person name="Liu Y."/>
            <person name="Xu W."/>
            <person name="Pan J."/>
            <person name="Luo Z.H."/>
            <person name="Li M."/>
        </authorList>
    </citation>
    <scope>NUCLEOTIDE SEQUENCE [LARGE SCALE GENOMIC DNA]</scope>
    <source>
        <strain evidence="2">HyVt-493</strain>
    </source>
</reference>
<comment type="caution">
    <text evidence="2">The sequence shown here is derived from an EMBL/GenBank/DDBJ whole genome shotgun (WGS) entry which is preliminary data.</text>
</comment>
<name>A0A7V2T0N3_LEUMU</name>
<evidence type="ECO:0000259" key="1">
    <source>
        <dbReference type="Pfam" id="PF01841"/>
    </source>
</evidence>
<dbReference type="PANTHER" id="PTHR33490">
    <property type="entry name" value="BLR5614 PROTEIN-RELATED"/>
    <property type="match status" value="1"/>
</dbReference>